<reference evidence="1" key="1">
    <citation type="submission" date="2021-08" db="EMBL/GenBank/DDBJ databases">
        <title>The first chromosome-level gecko genome reveals the dynamic sex chromosomes of Neotropical dwarf geckos (Sphaerodactylidae: Sphaerodactylus).</title>
        <authorList>
            <person name="Pinto B.J."/>
            <person name="Keating S.E."/>
            <person name="Gamble T."/>
        </authorList>
    </citation>
    <scope>NUCLEOTIDE SEQUENCE</scope>
    <source>
        <strain evidence="1">TG3544</strain>
    </source>
</reference>
<proteinExistence type="predicted"/>
<evidence type="ECO:0000313" key="2">
    <source>
        <dbReference type="Proteomes" id="UP000827872"/>
    </source>
</evidence>
<protein>
    <submittedName>
        <fullName evidence="1">Uncharacterized protein</fullName>
    </submittedName>
</protein>
<sequence length="149" mass="16468">MTKNRNVTVTLDPWCWHTNHNYLRISSDEFSINSKTYRKKKQMGSLVRIQTQEQNTEKAKLSGITFIHQSPMDIHYLLNSSRLESFNASDIKQDLPVGPALGSMAGKDGAAGGSPAGKPDEGTGRVPDKDEMPRDPDLGDEEKDAPVPD</sequence>
<dbReference type="Proteomes" id="UP000827872">
    <property type="component" value="Linkage Group LG07"/>
</dbReference>
<evidence type="ECO:0000313" key="1">
    <source>
        <dbReference type="EMBL" id="KAH7995809.1"/>
    </source>
</evidence>
<organism evidence="1 2">
    <name type="scientific">Sphaerodactylus townsendi</name>
    <dbReference type="NCBI Taxonomy" id="933632"/>
    <lineage>
        <taxon>Eukaryota</taxon>
        <taxon>Metazoa</taxon>
        <taxon>Chordata</taxon>
        <taxon>Craniata</taxon>
        <taxon>Vertebrata</taxon>
        <taxon>Euteleostomi</taxon>
        <taxon>Lepidosauria</taxon>
        <taxon>Squamata</taxon>
        <taxon>Bifurcata</taxon>
        <taxon>Gekkota</taxon>
        <taxon>Sphaerodactylidae</taxon>
        <taxon>Sphaerodactylus</taxon>
    </lineage>
</organism>
<keyword evidence="2" id="KW-1185">Reference proteome</keyword>
<gene>
    <name evidence="1" type="ORF">K3G42_028685</name>
</gene>
<accession>A0ACB8ESR1</accession>
<dbReference type="EMBL" id="CM037620">
    <property type="protein sequence ID" value="KAH7995809.1"/>
    <property type="molecule type" value="Genomic_DNA"/>
</dbReference>
<name>A0ACB8ESR1_9SAUR</name>
<comment type="caution">
    <text evidence="1">The sequence shown here is derived from an EMBL/GenBank/DDBJ whole genome shotgun (WGS) entry which is preliminary data.</text>
</comment>